<dbReference type="Pfam" id="PF16733">
    <property type="entry name" value="NRho"/>
    <property type="match status" value="1"/>
</dbReference>
<evidence type="ECO:0000256" key="6">
    <source>
        <dbReference type="ARBA" id="ARBA00023136"/>
    </source>
</evidence>
<evidence type="ECO:0000256" key="5">
    <source>
        <dbReference type="ARBA" id="ARBA00022989"/>
    </source>
</evidence>
<keyword evidence="4" id="KW-0378">Hydrolase</keyword>
<dbReference type="Gene3D" id="1.20.1540.10">
    <property type="entry name" value="Rhomboid-like"/>
    <property type="match status" value="1"/>
</dbReference>
<keyword evidence="11" id="KW-1185">Reference proteome</keyword>
<dbReference type="InterPro" id="IPR035952">
    <property type="entry name" value="Rhomboid-like_sf"/>
</dbReference>
<accession>A0A917LUY3</accession>
<comment type="subcellular location">
    <subcellularLocation>
        <location evidence="1">Membrane</location>
        <topology evidence="1">Multi-pass membrane protein</topology>
    </subcellularLocation>
</comment>
<reference evidence="10" key="1">
    <citation type="journal article" date="2014" name="Int. J. Syst. Evol. Microbiol.">
        <title>Complete genome sequence of Corynebacterium casei LMG S-19264T (=DSM 44701T), isolated from a smear-ripened cheese.</title>
        <authorList>
            <consortium name="US DOE Joint Genome Institute (JGI-PGF)"/>
            <person name="Walter F."/>
            <person name="Albersmeier A."/>
            <person name="Kalinowski J."/>
            <person name="Ruckert C."/>
        </authorList>
    </citation>
    <scope>NUCLEOTIDE SEQUENCE</scope>
    <source>
        <strain evidence="10">CGMCC 1.15425</strain>
    </source>
</reference>
<feature type="transmembrane region" description="Helical" evidence="7">
    <location>
        <begin position="145"/>
        <end position="165"/>
    </location>
</feature>
<proteinExistence type="inferred from homology"/>
<organism evidence="10 11">
    <name type="scientific">Pseudohongiella nitratireducens</name>
    <dbReference type="NCBI Taxonomy" id="1768907"/>
    <lineage>
        <taxon>Bacteria</taxon>
        <taxon>Pseudomonadati</taxon>
        <taxon>Pseudomonadota</taxon>
        <taxon>Gammaproteobacteria</taxon>
        <taxon>Pseudomonadales</taxon>
        <taxon>Pseudohongiellaceae</taxon>
        <taxon>Pseudohongiella</taxon>
    </lineage>
</organism>
<evidence type="ECO:0000259" key="8">
    <source>
        <dbReference type="Pfam" id="PF01694"/>
    </source>
</evidence>
<protein>
    <submittedName>
        <fullName evidence="10">Rhomboid family intramembrane serine protease</fullName>
    </submittedName>
</protein>
<reference evidence="10" key="2">
    <citation type="submission" date="2020-09" db="EMBL/GenBank/DDBJ databases">
        <authorList>
            <person name="Sun Q."/>
            <person name="Zhou Y."/>
        </authorList>
    </citation>
    <scope>NUCLEOTIDE SEQUENCE</scope>
    <source>
        <strain evidence="10">CGMCC 1.15425</strain>
    </source>
</reference>
<gene>
    <name evidence="10" type="ORF">GCM10011403_12580</name>
</gene>
<evidence type="ECO:0000256" key="1">
    <source>
        <dbReference type="ARBA" id="ARBA00004141"/>
    </source>
</evidence>
<name>A0A917LUY3_9GAMM</name>
<dbReference type="GO" id="GO:0004252">
    <property type="term" value="F:serine-type endopeptidase activity"/>
    <property type="evidence" value="ECO:0007669"/>
    <property type="project" value="InterPro"/>
</dbReference>
<dbReference type="Gene3D" id="3.30.70.2080">
    <property type="match status" value="1"/>
</dbReference>
<comment type="caution">
    <text evidence="10">The sequence shown here is derived from an EMBL/GenBank/DDBJ whole genome shotgun (WGS) entry which is preliminary data.</text>
</comment>
<dbReference type="GO" id="GO:0016020">
    <property type="term" value="C:membrane"/>
    <property type="evidence" value="ECO:0007669"/>
    <property type="project" value="UniProtKB-SubCell"/>
</dbReference>
<dbReference type="InterPro" id="IPR050925">
    <property type="entry name" value="Rhomboid_protease_S54"/>
</dbReference>
<feature type="transmembrane region" description="Helical" evidence="7">
    <location>
        <begin position="234"/>
        <end position="253"/>
    </location>
</feature>
<keyword evidence="10" id="KW-0645">Protease</keyword>
<keyword evidence="3 7" id="KW-0812">Transmembrane</keyword>
<feature type="domain" description="Peptidase S54 rhomboid" evidence="8">
    <location>
        <begin position="138"/>
        <end position="272"/>
    </location>
</feature>
<dbReference type="InterPro" id="IPR038244">
    <property type="entry name" value="NRho_sf"/>
</dbReference>
<dbReference type="GO" id="GO:0006508">
    <property type="term" value="P:proteolysis"/>
    <property type="evidence" value="ECO:0007669"/>
    <property type="project" value="UniProtKB-KW"/>
</dbReference>
<evidence type="ECO:0000256" key="7">
    <source>
        <dbReference type="SAM" id="Phobius"/>
    </source>
</evidence>
<evidence type="ECO:0000259" key="9">
    <source>
        <dbReference type="Pfam" id="PF16733"/>
    </source>
</evidence>
<dbReference type="PANTHER" id="PTHR43731:SF14">
    <property type="entry name" value="PRESENILIN-ASSOCIATED RHOMBOID-LIKE PROTEIN, MITOCHONDRIAL"/>
    <property type="match status" value="1"/>
</dbReference>
<dbReference type="RefSeq" id="WP_068812973.1">
    <property type="nucleotide sequence ID" value="NZ_BMIY01000005.1"/>
</dbReference>
<dbReference type="InterPro" id="IPR031976">
    <property type="entry name" value="NRho"/>
</dbReference>
<dbReference type="Proteomes" id="UP000627715">
    <property type="component" value="Unassembled WGS sequence"/>
</dbReference>
<sequence length="277" mass="30101">MIKALQVAEGTDLRPLVAILRRQAIPHQVTEAAGELVVWTRSEADAQLIQASYQAWLEGRIEVPDSQIANGTAGIPVKDLANNFLAAYWRAPITVCTILAAVLLALASGFGTDRVVISAWLFPDVIRGGMSWLSPMLWLQMLAPALLHFGAIHLIFNTLWLWFFGRMMEPHLGWQRYLPLLLLLALAGNAAQYLWSGGQNNFGGLSGVVYGQIGFIWIWQTLNPASPLRLPRAMIGLFIFALIAMEVLASSFIATAAHAGGLVAGMAAAGLFSLGRR</sequence>
<dbReference type="PANTHER" id="PTHR43731">
    <property type="entry name" value="RHOMBOID PROTEASE"/>
    <property type="match status" value="1"/>
</dbReference>
<keyword evidence="5 7" id="KW-1133">Transmembrane helix</keyword>
<evidence type="ECO:0000256" key="3">
    <source>
        <dbReference type="ARBA" id="ARBA00022692"/>
    </source>
</evidence>
<feature type="domain" description="Rhomboid protease N-terminal" evidence="9">
    <location>
        <begin position="2"/>
        <end position="63"/>
    </location>
</feature>
<feature type="transmembrane region" description="Helical" evidence="7">
    <location>
        <begin position="87"/>
        <end position="107"/>
    </location>
</feature>
<feature type="transmembrane region" description="Helical" evidence="7">
    <location>
        <begin position="201"/>
        <end position="222"/>
    </location>
</feature>
<dbReference type="AlphaFoldDB" id="A0A917LUY3"/>
<evidence type="ECO:0000256" key="2">
    <source>
        <dbReference type="ARBA" id="ARBA00009045"/>
    </source>
</evidence>
<feature type="transmembrane region" description="Helical" evidence="7">
    <location>
        <begin position="177"/>
        <end position="195"/>
    </location>
</feature>
<dbReference type="EMBL" id="BMIY01000005">
    <property type="protein sequence ID" value="GGG56894.1"/>
    <property type="molecule type" value="Genomic_DNA"/>
</dbReference>
<dbReference type="SUPFAM" id="SSF144091">
    <property type="entry name" value="Rhomboid-like"/>
    <property type="match status" value="1"/>
</dbReference>
<feature type="transmembrane region" description="Helical" evidence="7">
    <location>
        <begin position="259"/>
        <end position="275"/>
    </location>
</feature>
<evidence type="ECO:0000256" key="4">
    <source>
        <dbReference type="ARBA" id="ARBA00022801"/>
    </source>
</evidence>
<evidence type="ECO:0000313" key="10">
    <source>
        <dbReference type="EMBL" id="GGG56894.1"/>
    </source>
</evidence>
<comment type="similarity">
    <text evidence="2">Belongs to the peptidase S54 family.</text>
</comment>
<dbReference type="InterPro" id="IPR022764">
    <property type="entry name" value="Peptidase_S54_rhomboid_dom"/>
</dbReference>
<keyword evidence="6 7" id="KW-0472">Membrane</keyword>
<dbReference type="Pfam" id="PF01694">
    <property type="entry name" value="Rhomboid"/>
    <property type="match status" value="1"/>
</dbReference>
<evidence type="ECO:0000313" key="11">
    <source>
        <dbReference type="Proteomes" id="UP000627715"/>
    </source>
</evidence>